<evidence type="ECO:0000313" key="3">
    <source>
        <dbReference type="EMBL" id="ABG62128.1"/>
    </source>
</evidence>
<dbReference type="KEGG" id="mes:Meso_0728"/>
<dbReference type="GO" id="GO:0005737">
    <property type="term" value="C:cytoplasm"/>
    <property type="evidence" value="ECO:0007669"/>
    <property type="project" value="TreeGrafter"/>
</dbReference>
<feature type="active site" description="Tele-phosphohistidine intermediate" evidence="1">
    <location>
        <position position="10"/>
    </location>
</feature>
<feature type="active site" description="Proton donor/acceptor" evidence="1">
    <location>
        <position position="90"/>
    </location>
</feature>
<gene>
    <name evidence="3" type="ordered locus">Meso_0728</name>
</gene>
<dbReference type="InterPro" id="IPR050275">
    <property type="entry name" value="PGM_Phosphatase"/>
</dbReference>
<dbReference type="OrthoDB" id="9781415at2"/>
<dbReference type="Pfam" id="PF00300">
    <property type="entry name" value="His_Phos_1"/>
    <property type="match status" value="1"/>
</dbReference>
<feature type="binding site" evidence="2">
    <location>
        <begin position="9"/>
        <end position="16"/>
    </location>
    <ligand>
        <name>substrate</name>
    </ligand>
</feature>
<proteinExistence type="predicted"/>
<accession>Q11KE7</accession>
<dbReference type="Gene3D" id="3.40.50.1240">
    <property type="entry name" value="Phosphoglycerate mutase-like"/>
    <property type="match status" value="1"/>
</dbReference>
<dbReference type="InterPro" id="IPR029033">
    <property type="entry name" value="His_PPase_superfam"/>
</dbReference>
<dbReference type="SUPFAM" id="SSF53254">
    <property type="entry name" value="Phosphoglycerate mutase-like"/>
    <property type="match status" value="1"/>
</dbReference>
<reference evidence="3" key="1">
    <citation type="submission" date="2006-06" db="EMBL/GenBank/DDBJ databases">
        <title>Complete sequence of chromosome of Chelativorans sp. BNC1.</title>
        <authorList>
            <consortium name="US DOE Joint Genome Institute"/>
            <person name="Copeland A."/>
            <person name="Lucas S."/>
            <person name="Lapidus A."/>
            <person name="Barry K."/>
            <person name="Detter J.C."/>
            <person name="Glavina del Rio T."/>
            <person name="Hammon N."/>
            <person name="Israni S."/>
            <person name="Dalin E."/>
            <person name="Tice H."/>
            <person name="Pitluck S."/>
            <person name="Chertkov O."/>
            <person name="Brettin T."/>
            <person name="Bruce D."/>
            <person name="Han C."/>
            <person name="Tapia R."/>
            <person name="Gilna P."/>
            <person name="Schmutz J."/>
            <person name="Larimer F."/>
            <person name="Land M."/>
            <person name="Hauser L."/>
            <person name="Kyrpides N."/>
            <person name="Mikhailova N."/>
            <person name="Richardson P."/>
        </authorList>
    </citation>
    <scope>NUCLEOTIDE SEQUENCE</scope>
    <source>
        <strain evidence="3">BNC1</strain>
    </source>
</reference>
<name>Q11KE7_CHESB</name>
<dbReference type="PANTHER" id="PTHR48100">
    <property type="entry name" value="BROAD-SPECIFICITY PHOSPHATASE YOR283W-RELATED"/>
    <property type="match status" value="1"/>
</dbReference>
<dbReference type="InterPro" id="IPR001345">
    <property type="entry name" value="PG/BPGM_mutase_AS"/>
</dbReference>
<dbReference type="HOGENOM" id="CLU_033323_9_1_5"/>
<evidence type="ECO:0000256" key="2">
    <source>
        <dbReference type="PIRSR" id="PIRSR613078-2"/>
    </source>
</evidence>
<dbReference type="EMBL" id="CP000390">
    <property type="protein sequence ID" value="ABG62128.1"/>
    <property type="molecule type" value="Genomic_DNA"/>
</dbReference>
<dbReference type="STRING" id="266779.Meso_0728"/>
<organism evidence="3">
    <name type="scientific">Chelativorans sp. (strain BNC1)</name>
    <dbReference type="NCBI Taxonomy" id="266779"/>
    <lineage>
        <taxon>Bacteria</taxon>
        <taxon>Pseudomonadati</taxon>
        <taxon>Pseudomonadota</taxon>
        <taxon>Alphaproteobacteria</taxon>
        <taxon>Hyphomicrobiales</taxon>
        <taxon>Phyllobacteriaceae</taxon>
        <taxon>Chelativorans</taxon>
    </lineage>
</organism>
<sequence>MLPLLYIVRHGETDWNGEARLQGQADTDINERGRLQADRNGERLAEIVPNPSSFDFVASPLRRTCETMERIRARLGLSPSDFRVDPRLMEVHFGDWQGFTYAELEARSPGCTAERTRSKWRFVPPGVDAESYETMALRIRSWLDEIERPTICVTHGGVMRAIFHWLENMPGDEAARLDIPQDRILRVENNRLEWL</sequence>
<evidence type="ECO:0000256" key="1">
    <source>
        <dbReference type="PIRSR" id="PIRSR613078-1"/>
    </source>
</evidence>
<dbReference type="CDD" id="cd07067">
    <property type="entry name" value="HP_PGM_like"/>
    <property type="match status" value="1"/>
</dbReference>
<dbReference type="GO" id="GO:0016791">
    <property type="term" value="F:phosphatase activity"/>
    <property type="evidence" value="ECO:0007669"/>
    <property type="project" value="TreeGrafter"/>
</dbReference>
<dbReference type="PROSITE" id="PS00175">
    <property type="entry name" value="PG_MUTASE"/>
    <property type="match status" value="1"/>
</dbReference>
<dbReference type="PANTHER" id="PTHR48100:SF59">
    <property type="entry name" value="ADENOSYLCOBALAMIN_ALPHA-RIBAZOLE PHOSPHATASE"/>
    <property type="match status" value="1"/>
</dbReference>
<dbReference type="eggNOG" id="COG0406">
    <property type="taxonomic scope" value="Bacteria"/>
</dbReference>
<feature type="binding site" evidence="2">
    <location>
        <position position="63"/>
    </location>
    <ligand>
        <name>substrate</name>
    </ligand>
</feature>
<protein>
    <submittedName>
        <fullName evidence="3">Phosphoglycerate mutase</fullName>
    </submittedName>
</protein>
<dbReference type="PIRSF" id="PIRSF000709">
    <property type="entry name" value="6PFK_2-Ptase"/>
    <property type="match status" value="1"/>
</dbReference>
<dbReference type="AlphaFoldDB" id="Q11KE7"/>
<dbReference type="InterPro" id="IPR013078">
    <property type="entry name" value="His_Pase_superF_clade-1"/>
</dbReference>
<dbReference type="SMART" id="SM00855">
    <property type="entry name" value="PGAM"/>
    <property type="match status" value="1"/>
</dbReference>